<feature type="compositionally biased region" description="Polar residues" evidence="1">
    <location>
        <begin position="15"/>
        <end position="37"/>
    </location>
</feature>
<evidence type="ECO:0000256" key="1">
    <source>
        <dbReference type="SAM" id="MobiDB-lite"/>
    </source>
</evidence>
<feature type="compositionally biased region" description="Basic and acidic residues" evidence="1">
    <location>
        <begin position="438"/>
        <end position="469"/>
    </location>
</feature>
<feature type="compositionally biased region" description="Low complexity" evidence="1">
    <location>
        <begin position="231"/>
        <end position="246"/>
    </location>
</feature>
<feature type="compositionally biased region" description="Low complexity" evidence="1">
    <location>
        <begin position="48"/>
        <end position="63"/>
    </location>
</feature>
<feature type="compositionally biased region" description="Low complexity" evidence="1">
    <location>
        <begin position="561"/>
        <end position="575"/>
    </location>
</feature>
<feature type="compositionally biased region" description="Acidic residues" evidence="1">
    <location>
        <begin position="186"/>
        <end position="198"/>
    </location>
</feature>
<feature type="compositionally biased region" description="Low complexity" evidence="1">
    <location>
        <begin position="655"/>
        <end position="703"/>
    </location>
</feature>
<feature type="region of interest" description="Disordered" evidence="1">
    <location>
        <begin position="491"/>
        <end position="703"/>
    </location>
</feature>
<keyword evidence="3" id="KW-1185">Reference proteome</keyword>
<feature type="region of interest" description="Disordered" evidence="1">
    <location>
        <begin position="397"/>
        <end position="478"/>
    </location>
</feature>
<feature type="region of interest" description="Disordered" evidence="1">
    <location>
        <begin position="1"/>
        <end position="91"/>
    </location>
</feature>
<sequence length="765" mass="79517">MRNPFARKTPALKLHTQTLPRQNSALAASPDSRQTLTPPVSPSPPALSPAAELLSPSSPPSDLSSDDDCNDDDRHDSHPAPVAPARTLRGRARNQVNPVVLAQISTVKLDSERHSPSYNLGRLVLIQNLVNDVYTTWNDLTAAAKAVSPRDAGLEAEGGAGRAPGKSRVATVVKSAGKDGANTSEGELETVEEDEEEPAEKAQEDEGAGPDAQQPDGAIPASESAPPPSPTDSSASTEASDALSESAEVDLPAITLLTGIGQGRVIVAERGSLPRRPKLEMLVDEEDSRASGDSGYSSDEDADQASPSISSATTSLSTLAASSLGAQSAGRDAKRDEPTRLMVSKEGNGRRLPTALNPAVSDDDDEVPLGQLAGTGPALPVHPVRVAAPARRLRHSRSLPNLVGAPEVGKVTSKATPETTTPVAARVRGIESLGRSRTLVEEIDVRRKERTGSDGSRADDLPPPRKAEDASSPPPWAASIPARSKIVYEAPSASSLAPPPVSTPKPEPAPASVSLSIPAPSVIPKSPPPSVQTSSLAPVSISSQSPSEKPSTTAVIPPITSSNPTHSTESESSPSRPKPRKAEPLLMPSTRPRQAVSAPAAEPEASPSRPRKRVSLEVLKKIFTRKPKTSHPPVSFPGRGSGSPPTRKPAPAPNSAPVSSSPPSSSSSHTRSSSLPRLSPSLRPSTESSWSLDRPKSATSSSSCSSLADSLISLEAPVVGPSFEAEFLTEMVSRIDGGELLAGSHLIQGSNALEASFNLDWSISL</sequence>
<dbReference type="PRINTS" id="PR01217">
    <property type="entry name" value="PRICHEXTENSN"/>
</dbReference>
<evidence type="ECO:0000313" key="2">
    <source>
        <dbReference type="EMBL" id="RKO92061.1"/>
    </source>
</evidence>
<dbReference type="Proteomes" id="UP000269721">
    <property type="component" value="Unassembled WGS sequence"/>
</dbReference>
<gene>
    <name evidence="2" type="ORF">BDK51DRAFT_41977</name>
</gene>
<dbReference type="OrthoDB" id="2158913at2759"/>
<name>A0A4P9WGW9_9FUNG</name>
<proteinExistence type="predicted"/>
<accession>A0A4P9WGW9</accession>
<dbReference type="AlphaFoldDB" id="A0A4P9WGW9"/>
<reference evidence="3" key="1">
    <citation type="journal article" date="2018" name="Nat. Microbiol.">
        <title>Leveraging single-cell genomics to expand the fungal tree of life.</title>
        <authorList>
            <person name="Ahrendt S.R."/>
            <person name="Quandt C.A."/>
            <person name="Ciobanu D."/>
            <person name="Clum A."/>
            <person name="Salamov A."/>
            <person name="Andreopoulos B."/>
            <person name="Cheng J.F."/>
            <person name="Woyke T."/>
            <person name="Pelin A."/>
            <person name="Henrissat B."/>
            <person name="Reynolds N.K."/>
            <person name="Benny G.L."/>
            <person name="Smith M.E."/>
            <person name="James T.Y."/>
            <person name="Grigoriev I.V."/>
        </authorList>
    </citation>
    <scope>NUCLEOTIDE SEQUENCE [LARGE SCALE GENOMIC DNA]</scope>
</reference>
<feature type="compositionally biased region" description="Polar residues" evidence="1">
    <location>
        <begin position="413"/>
        <end position="422"/>
    </location>
</feature>
<evidence type="ECO:0000313" key="3">
    <source>
        <dbReference type="Proteomes" id="UP000269721"/>
    </source>
</evidence>
<organism evidence="2 3">
    <name type="scientific">Blyttiomyces helicus</name>
    <dbReference type="NCBI Taxonomy" id="388810"/>
    <lineage>
        <taxon>Eukaryota</taxon>
        <taxon>Fungi</taxon>
        <taxon>Fungi incertae sedis</taxon>
        <taxon>Chytridiomycota</taxon>
        <taxon>Chytridiomycota incertae sedis</taxon>
        <taxon>Chytridiomycetes</taxon>
        <taxon>Chytridiomycetes incertae sedis</taxon>
        <taxon>Blyttiomyces</taxon>
    </lineage>
</organism>
<dbReference type="EMBL" id="KZ994792">
    <property type="protein sequence ID" value="RKO92061.1"/>
    <property type="molecule type" value="Genomic_DNA"/>
</dbReference>
<feature type="region of interest" description="Disordered" evidence="1">
    <location>
        <begin position="145"/>
        <end position="380"/>
    </location>
</feature>
<feature type="compositionally biased region" description="Low complexity" evidence="1">
    <location>
        <begin position="534"/>
        <end position="551"/>
    </location>
</feature>
<protein>
    <submittedName>
        <fullName evidence="2">Uncharacterized protein</fullName>
    </submittedName>
</protein>
<feature type="compositionally biased region" description="Pro residues" evidence="1">
    <location>
        <begin position="497"/>
        <end position="509"/>
    </location>
</feature>
<feature type="compositionally biased region" description="Low complexity" evidence="1">
    <location>
        <begin position="305"/>
        <end position="329"/>
    </location>
</feature>
<feature type="compositionally biased region" description="Low complexity" evidence="1">
    <location>
        <begin position="597"/>
        <end position="608"/>
    </location>
</feature>